<dbReference type="Gene3D" id="3.20.20.30">
    <property type="entry name" value="Luciferase-like domain"/>
    <property type="match status" value="1"/>
</dbReference>
<evidence type="ECO:0000313" key="8">
    <source>
        <dbReference type="Proteomes" id="UP001165586"/>
    </source>
</evidence>
<dbReference type="RefSeq" id="WP_259540096.1">
    <property type="nucleotide sequence ID" value="NZ_JANLCJ010000005.1"/>
</dbReference>
<keyword evidence="8" id="KW-1185">Reference proteome</keyword>
<feature type="domain" description="Luciferase-like" evidence="6">
    <location>
        <begin position="27"/>
        <end position="366"/>
    </location>
</feature>
<dbReference type="InterPro" id="IPR011251">
    <property type="entry name" value="Luciferase-like_dom"/>
</dbReference>
<evidence type="ECO:0000256" key="4">
    <source>
        <dbReference type="ARBA" id="ARBA00023033"/>
    </source>
</evidence>
<evidence type="ECO:0000256" key="2">
    <source>
        <dbReference type="ARBA" id="ARBA00022643"/>
    </source>
</evidence>
<dbReference type="PANTHER" id="PTHR30011:SF16">
    <property type="entry name" value="C2H2 FINGER DOMAIN TRANSCRIPTION FACTOR (EUROFUNG)-RELATED"/>
    <property type="match status" value="1"/>
</dbReference>
<keyword evidence="1" id="KW-0285">Flavoprotein</keyword>
<dbReference type="InterPro" id="IPR016215">
    <property type="entry name" value="NTA_MOA"/>
</dbReference>
<reference evidence="7" key="1">
    <citation type="submission" date="2022-08" db="EMBL/GenBank/DDBJ databases">
        <authorList>
            <person name="Deng Y."/>
            <person name="Han X.-F."/>
            <person name="Zhang Y.-Q."/>
        </authorList>
    </citation>
    <scope>NUCLEOTIDE SEQUENCE</scope>
    <source>
        <strain evidence="7">CPCC 203386</strain>
    </source>
</reference>
<dbReference type="InterPro" id="IPR036661">
    <property type="entry name" value="Luciferase-like_sf"/>
</dbReference>
<protein>
    <submittedName>
        <fullName evidence="7">LLM class flavin-dependent oxidoreductase</fullName>
    </submittedName>
</protein>
<keyword evidence="3" id="KW-0560">Oxidoreductase</keyword>
<evidence type="ECO:0000256" key="1">
    <source>
        <dbReference type="ARBA" id="ARBA00022630"/>
    </source>
</evidence>
<evidence type="ECO:0000259" key="6">
    <source>
        <dbReference type="Pfam" id="PF00296"/>
    </source>
</evidence>
<evidence type="ECO:0000256" key="5">
    <source>
        <dbReference type="ARBA" id="ARBA00033748"/>
    </source>
</evidence>
<proteinExistence type="inferred from homology"/>
<dbReference type="InterPro" id="IPR051260">
    <property type="entry name" value="Diverse_substr_monoxygenases"/>
</dbReference>
<dbReference type="SUPFAM" id="SSF51679">
    <property type="entry name" value="Bacterial luciferase-like"/>
    <property type="match status" value="1"/>
</dbReference>
<dbReference type="PANTHER" id="PTHR30011">
    <property type="entry name" value="ALKANESULFONATE MONOOXYGENASE-RELATED"/>
    <property type="match status" value="1"/>
</dbReference>
<sequence length="421" mass="46369">MSDGLRQVHLGAFYPNDHHHTLWSHPDAGSQIEFEAFRHFARSAERGAFDFVFLAEANWLQEHRGRVIDHAILDKPDSLTVLSALAAETESIGLVATIGTTFSDPYDVARRLAAVHHLSGGRAGWNVVTSHTTFGIGASSNFRPDRMVAHADRYSQADAFIREVQRLWSGDDDDAAFAPVAGPQPSIVQAGGSAEGRDLAAAHAEVVFAGRRSIEESRAFCRDIRSRRRALGRDDDVVIMPSTAFVLGDTPAEAEERLREWRALEMTPRVAAFLLEEVWGHDLSDFDVDGPLPDFDPDWHHADAFARGQVGGERDARVLVAGWRRIAEEQQLTTRQLLSTVRARRDFVGTPRQVADQINTWVQSGAADGFVVNPSVVPSGLDEFVDRVVPELQELGVYRAGYSGDTLQHHLREGAAVVGDD</sequence>
<gene>
    <name evidence="7" type="ORF">N1032_15690</name>
</gene>
<comment type="similarity">
    <text evidence="5">Belongs to the NtaA/SnaA/DszA monooxygenase family.</text>
</comment>
<dbReference type="PIRSF" id="PIRSF000337">
    <property type="entry name" value="NTA_MOA"/>
    <property type="match status" value="1"/>
</dbReference>
<dbReference type="EMBL" id="JANLCJ010000005">
    <property type="protein sequence ID" value="MCS5735189.1"/>
    <property type="molecule type" value="Genomic_DNA"/>
</dbReference>
<dbReference type="Proteomes" id="UP001165586">
    <property type="component" value="Unassembled WGS sequence"/>
</dbReference>
<evidence type="ECO:0000256" key="3">
    <source>
        <dbReference type="ARBA" id="ARBA00023002"/>
    </source>
</evidence>
<organism evidence="7 8">
    <name type="scientific">Herbiconiux daphne</name>
    <dbReference type="NCBI Taxonomy" id="2970914"/>
    <lineage>
        <taxon>Bacteria</taxon>
        <taxon>Bacillati</taxon>
        <taxon>Actinomycetota</taxon>
        <taxon>Actinomycetes</taxon>
        <taxon>Micrococcales</taxon>
        <taxon>Microbacteriaceae</taxon>
        <taxon>Herbiconiux</taxon>
    </lineage>
</organism>
<accession>A0ABT2H5H5</accession>
<name>A0ABT2H5H5_9MICO</name>
<evidence type="ECO:0000313" key="7">
    <source>
        <dbReference type="EMBL" id="MCS5735189.1"/>
    </source>
</evidence>
<dbReference type="Pfam" id="PF00296">
    <property type="entry name" value="Bac_luciferase"/>
    <property type="match status" value="1"/>
</dbReference>
<comment type="caution">
    <text evidence="7">The sequence shown here is derived from an EMBL/GenBank/DDBJ whole genome shotgun (WGS) entry which is preliminary data.</text>
</comment>
<keyword evidence="4" id="KW-0503">Monooxygenase</keyword>
<keyword evidence="2" id="KW-0288">FMN</keyword>